<proteinExistence type="predicted"/>
<feature type="chain" id="PRO_5046240353" description="Outer membrane protein assembly factor BamA" evidence="1">
    <location>
        <begin position="22"/>
        <end position="578"/>
    </location>
</feature>
<dbReference type="Proteomes" id="UP001589654">
    <property type="component" value="Unassembled WGS sequence"/>
</dbReference>
<keyword evidence="3" id="KW-1185">Reference proteome</keyword>
<dbReference type="RefSeq" id="WP_379945331.1">
    <property type="nucleotide sequence ID" value="NZ_JBHMEW010000008.1"/>
</dbReference>
<feature type="signal peptide" evidence="1">
    <location>
        <begin position="1"/>
        <end position="21"/>
    </location>
</feature>
<dbReference type="EMBL" id="JBHMEW010000008">
    <property type="protein sequence ID" value="MFB9210739.1"/>
    <property type="molecule type" value="Genomic_DNA"/>
</dbReference>
<dbReference type="Gene3D" id="2.40.160.50">
    <property type="entry name" value="membrane protein fhac: a member of the omp85/tpsb transporter family"/>
    <property type="match status" value="1"/>
</dbReference>
<comment type="caution">
    <text evidence="2">The sequence shown here is derived from an EMBL/GenBank/DDBJ whole genome shotgun (WGS) entry which is preliminary data.</text>
</comment>
<evidence type="ECO:0000256" key="1">
    <source>
        <dbReference type="SAM" id="SignalP"/>
    </source>
</evidence>
<evidence type="ECO:0008006" key="4">
    <source>
        <dbReference type="Google" id="ProtNLM"/>
    </source>
</evidence>
<gene>
    <name evidence="2" type="ORF">ACFFUR_02910</name>
</gene>
<evidence type="ECO:0000313" key="3">
    <source>
        <dbReference type="Proteomes" id="UP001589654"/>
    </source>
</evidence>
<organism evidence="2 3">
    <name type="scientific">Echinicola jeungdonensis</name>
    <dbReference type="NCBI Taxonomy" id="709343"/>
    <lineage>
        <taxon>Bacteria</taxon>
        <taxon>Pseudomonadati</taxon>
        <taxon>Bacteroidota</taxon>
        <taxon>Cytophagia</taxon>
        <taxon>Cytophagales</taxon>
        <taxon>Cyclobacteriaceae</taxon>
        <taxon>Echinicola</taxon>
    </lineage>
</organism>
<reference evidence="2 3" key="1">
    <citation type="submission" date="2024-09" db="EMBL/GenBank/DDBJ databases">
        <authorList>
            <person name="Sun Q."/>
            <person name="Mori K."/>
        </authorList>
    </citation>
    <scope>NUCLEOTIDE SEQUENCE [LARGE SCALE GENOMIC DNA]</scope>
    <source>
        <strain evidence="2 3">CECT 7682</strain>
    </source>
</reference>
<dbReference type="Gene3D" id="3.10.20.310">
    <property type="entry name" value="membrane protein fhac"/>
    <property type="match status" value="1"/>
</dbReference>
<accession>A0ABV5J1Q4</accession>
<protein>
    <recommendedName>
        <fullName evidence="4">Outer membrane protein assembly factor BamA</fullName>
    </recommendedName>
</protein>
<evidence type="ECO:0000313" key="2">
    <source>
        <dbReference type="EMBL" id="MFB9210739.1"/>
    </source>
</evidence>
<keyword evidence="1" id="KW-0732">Signal</keyword>
<sequence length="578" mass="65489">MKRIHFTLLILFSLLAKGSMAQEDAYTLNYKIQGEVQRSGVEHFSDSLGGAEFLGELINQLNQEGFLMAQISRENASGDSLKTVVLETGKPFFWGGLEEGNVPGDILLGSGVDLKRFEGKPFDYLQYQKEINKILENAENQGYPFASIRLDSAILVGQSFKGILDYQAGPLIHFDTLKITGSSKADPLFLARQLKIFPGETFSQEKIDQANQRIENIPYLKMTGPLEMSFQNQEATLYLPIGDRKINSLDGIIGILPNEVERNKLLVTGQFNLALYNVGGKGRNYSLAWQRLSQYTQNLSLGAVEPMVLGSTIDLKAGFSLLKEDTTFINRDLRLDLGYQISPRSYFQAFTRWQSGNRLATNQENLGEGLPDILDFSFHNYGLKFDFKDWDDAFFPKRGWSWNVEIGLGNKNIIQNTSIPDSLYHSLDKKTLQFYFNYGVTKYFDFNSRFGTKLALLGGEIHNETLLINDLYRLGGLRSIRGFNENFFFANRFLYANFEPRFYFGERSYWLVFADAGRLENSLMIKDQQTDFVFSFGAGLSLEASGGVFNFIYALGKSNEQELGVNFSKVHFGYTARF</sequence>
<name>A0ABV5J1Q4_9BACT</name>